<evidence type="ECO:0000256" key="1">
    <source>
        <dbReference type="SAM" id="MobiDB-lite"/>
    </source>
</evidence>
<feature type="region of interest" description="Disordered" evidence="1">
    <location>
        <begin position="105"/>
        <end position="176"/>
    </location>
</feature>
<sequence length="207" mass="22073">MDGAAARHRDASRDKRRGARGGDDRTLLDLAGTSFFNGRKIASNHAVGIVIALDFGRHNDRLAVAPEVLARVAAVEGGQVDLAPILARCAAEGLSVEEAGTLPTRGAHPRRCDGRNNAPWRRDHRARRQLRPAPRCRRRRAEGRGGAVAPLARSNPAFRPGFGPCPAATGHGGGRDLAAPNGIARCQRGQPPHRLTVGIWNEIPRGG</sequence>
<organism evidence="2">
    <name type="scientific">uncultured Craurococcus sp</name>
    <dbReference type="NCBI Taxonomy" id="1135998"/>
    <lineage>
        <taxon>Bacteria</taxon>
        <taxon>Pseudomonadati</taxon>
        <taxon>Pseudomonadota</taxon>
        <taxon>Alphaproteobacteria</taxon>
        <taxon>Acetobacterales</taxon>
        <taxon>Acetobacteraceae</taxon>
        <taxon>Craurococcus</taxon>
        <taxon>environmental samples</taxon>
    </lineage>
</organism>
<dbReference type="EMBL" id="CADCTD010000187">
    <property type="protein sequence ID" value="CAA9288879.1"/>
    <property type="molecule type" value="Genomic_DNA"/>
</dbReference>
<dbReference type="AlphaFoldDB" id="A0A6J4JVP8"/>
<feature type="compositionally biased region" description="Basic residues" evidence="1">
    <location>
        <begin position="122"/>
        <end position="141"/>
    </location>
</feature>
<accession>A0A6J4JVP8</accession>
<gene>
    <name evidence="2" type="ORF">AVDCRST_MAG27-4520</name>
</gene>
<feature type="region of interest" description="Disordered" evidence="1">
    <location>
        <begin position="1"/>
        <end position="23"/>
    </location>
</feature>
<proteinExistence type="predicted"/>
<reference evidence="2" key="1">
    <citation type="submission" date="2020-02" db="EMBL/GenBank/DDBJ databases">
        <authorList>
            <person name="Meier V. D."/>
        </authorList>
    </citation>
    <scope>NUCLEOTIDE SEQUENCE</scope>
    <source>
        <strain evidence="2">AVDCRST_MAG27</strain>
    </source>
</reference>
<protein>
    <submittedName>
        <fullName evidence="2">Uncharacterized protein</fullName>
    </submittedName>
</protein>
<name>A0A6J4JVP8_9PROT</name>
<evidence type="ECO:0000313" key="2">
    <source>
        <dbReference type="EMBL" id="CAA9288879.1"/>
    </source>
</evidence>
<feature type="compositionally biased region" description="Basic and acidic residues" evidence="1">
    <location>
        <begin position="1"/>
        <end position="13"/>
    </location>
</feature>